<dbReference type="EMBL" id="LCWV01000030">
    <property type="protein sequence ID" value="PWI65710.1"/>
    <property type="molecule type" value="Genomic_DNA"/>
</dbReference>
<dbReference type="Proteomes" id="UP000245956">
    <property type="component" value="Unassembled WGS sequence"/>
</dbReference>
<evidence type="ECO:0000313" key="3">
    <source>
        <dbReference type="EMBL" id="PWI65710.1"/>
    </source>
</evidence>
<accession>A0A179GZP9</accession>
<reference evidence="3" key="1">
    <citation type="submission" date="2015-05" db="EMBL/GenBank/DDBJ databases">
        <authorList>
            <person name="Wang D.B."/>
            <person name="Wang M."/>
        </authorList>
    </citation>
    <scope>NUCLEOTIDE SEQUENCE</scope>
    <source>
        <strain evidence="3">36-1</strain>
    </source>
</reference>
<evidence type="ECO:0000313" key="4">
    <source>
        <dbReference type="Proteomes" id="UP000078240"/>
    </source>
</evidence>
<reference evidence="2 4" key="3">
    <citation type="submission" date="2016-01" db="EMBL/GenBank/DDBJ databases">
        <title>Biosynthesis of antibiotic leucinostatins and their inhibition on Phytophthora in bio-control Purpureocillium lilacinum.</title>
        <authorList>
            <person name="Wang G."/>
            <person name="Liu Z."/>
            <person name="Lin R."/>
            <person name="Li E."/>
            <person name="Mao Z."/>
            <person name="Ling J."/>
            <person name="Yin W."/>
            <person name="Xie B."/>
        </authorList>
    </citation>
    <scope>NUCLEOTIDE SEQUENCE [LARGE SCALE GENOMIC DNA]</scope>
    <source>
        <strain evidence="2">PLBJ-1</strain>
    </source>
</reference>
<dbReference type="EMBL" id="LSBH01000002">
    <property type="protein sequence ID" value="OAQ83476.1"/>
    <property type="molecule type" value="Genomic_DNA"/>
</dbReference>
<protein>
    <submittedName>
        <fullName evidence="2">Uncharacterized protein</fullName>
    </submittedName>
</protein>
<dbReference type="AlphaFoldDB" id="A0A179GZP9"/>
<keyword evidence="1" id="KW-0732">Signal</keyword>
<evidence type="ECO:0000313" key="2">
    <source>
        <dbReference type="EMBL" id="OAQ83476.1"/>
    </source>
</evidence>
<dbReference type="Proteomes" id="UP000078240">
    <property type="component" value="Unassembled WGS sequence"/>
</dbReference>
<reference evidence="3 5" key="2">
    <citation type="journal article" date="2016" name="Front. Microbiol.">
        <title>Genome and transcriptome sequences reveal the specific parasitism of the nematophagous Purpureocillium lilacinum 36-1.</title>
        <authorList>
            <person name="Xie J."/>
            <person name="Li S."/>
            <person name="Mo C."/>
            <person name="Xiao X."/>
            <person name="Peng D."/>
            <person name="Wang G."/>
            <person name="Xiao Y."/>
        </authorList>
    </citation>
    <scope>NUCLEOTIDE SEQUENCE [LARGE SCALE GENOMIC DNA]</scope>
    <source>
        <strain evidence="3 5">36-1</strain>
    </source>
</reference>
<sequence length="149" mass="15824">MVRISALTLLAFAVSALAAPQAPAESGAPEQVLDLAGNPVSAEKAKELQGMDGQLAKLDEQLFASFSQEQKDLSEAVEKNGEALDGSLDKLFSSFNEEQKNLDKQYGELSTKAERALCPAAGAAAPAGAQVKARFKPARKPVARLRKFH</sequence>
<evidence type="ECO:0000256" key="1">
    <source>
        <dbReference type="SAM" id="SignalP"/>
    </source>
</evidence>
<feature type="signal peptide" evidence="1">
    <location>
        <begin position="1"/>
        <end position="18"/>
    </location>
</feature>
<comment type="caution">
    <text evidence="2">The sequence shown here is derived from an EMBL/GenBank/DDBJ whole genome shotgun (WGS) entry which is preliminary data.</text>
</comment>
<name>A0A179GZP9_PURLI</name>
<feature type="chain" id="PRO_5036302920" evidence="1">
    <location>
        <begin position="19"/>
        <end position="149"/>
    </location>
</feature>
<gene>
    <name evidence="3" type="ORF">PCL_06681</name>
    <name evidence="2" type="ORF">VFPBJ_02244</name>
</gene>
<proteinExistence type="predicted"/>
<evidence type="ECO:0000313" key="5">
    <source>
        <dbReference type="Proteomes" id="UP000245956"/>
    </source>
</evidence>
<organism evidence="2 4">
    <name type="scientific">Purpureocillium lilacinum</name>
    <name type="common">Paecilomyces lilacinus</name>
    <dbReference type="NCBI Taxonomy" id="33203"/>
    <lineage>
        <taxon>Eukaryota</taxon>
        <taxon>Fungi</taxon>
        <taxon>Dikarya</taxon>
        <taxon>Ascomycota</taxon>
        <taxon>Pezizomycotina</taxon>
        <taxon>Sordariomycetes</taxon>
        <taxon>Hypocreomycetidae</taxon>
        <taxon>Hypocreales</taxon>
        <taxon>Ophiocordycipitaceae</taxon>
        <taxon>Purpureocillium</taxon>
    </lineage>
</organism>